<sequence length="247" mass="29245">MGDRIEFENVLPQLDKYQSEIKDYLLHKKEPDCVPEVEESKSKFAVYREPCYEARQPAICTWEFMDQDNLRRFMLLQDKSEVKKSIDLNIGTVHPKGQARLIFVELMYNIRKFCKVRGFNLEKAGATLSQFYLTHLFFTSKLDMSSEKIYIYFKDLMMCHSLPFPPHSLKIFSNQETKDVMQLFCKLYLRNLPLVRFLSLPNFAFQINYELEPEPVLTKPKKQKNVKEDKKEEKKESKKGSKKASKK</sequence>
<dbReference type="InterPro" id="IPR032727">
    <property type="entry name" value="CLAMP"/>
</dbReference>
<accession>A0AAV8W4K4</accession>
<dbReference type="PANTHER" id="PTHR28457">
    <property type="entry name" value="COILED-COIL DOMAIN-CONTAINING PROTEIN 189"/>
    <property type="match status" value="1"/>
</dbReference>
<feature type="compositionally biased region" description="Basic and acidic residues" evidence="1">
    <location>
        <begin position="225"/>
        <end position="239"/>
    </location>
</feature>
<dbReference type="PANTHER" id="PTHR28457:SF1">
    <property type="entry name" value="CILIA- AND FLAGELLA-ASSOCIATED PROTEIN 119"/>
    <property type="match status" value="1"/>
</dbReference>
<dbReference type="EMBL" id="JANEYG010000012">
    <property type="protein sequence ID" value="KAJ8920990.1"/>
    <property type="molecule type" value="Genomic_DNA"/>
</dbReference>
<proteinExistence type="predicted"/>
<evidence type="ECO:0000313" key="3">
    <source>
        <dbReference type="Proteomes" id="UP001159042"/>
    </source>
</evidence>
<evidence type="ECO:0000313" key="2">
    <source>
        <dbReference type="EMBL" id="KAJ8920990.1"/>
    </source>
</evidence>
<dbReference type="Pfam" id="PF14769">
    <property type="entry name" value="CLAMP"/>
    <property type="match status" value="1"/>
</dbReference>
<gene>
    <name evidence="2" type="ORF">NQ315_015785</name>
</gene>
<protein>
    <submittedName>
        <fullName evidence="2">Uncharacterized protein</fullName>
    </submittedName>
</protein>
<keyword evidence="3" id="KW-1185">Reference proteome</keyword>
<dbReference type="Proteomes" id="UP001159042">
    <property type="component" value="Unassembled WGS sequence"/>
</dbReference>
<name>A0AAV8W4K4_9CUCU</name>
<comment type="caution">
    <text evidence="2">The sequence shown here is derived from an EMBL/GenBank/DDBJ whole genome shotgun (WGS) entry which is preliminary data.</text>
</comment>
<organism evidence="2 3">
    <name type="scientific">Exocentrus adspersus</name>
    <dbReference type="NCBI Taxonomy" id="1586481"/>
    <lineage>
        <taxon>Eukaryota</taxon>
        <taxon>Metazoa</taxon>
        <taxon>Ecdysozoa</taxon>
        <taxon>Arthropoda</taxon>
        <taxon>Hexapoda</taxon>
        <taxon>Insecta</taxon>
        <taxon>Pterygota</taxon>
        <taxon>Neoptera</taxon>
        <taxon>Endopterygota</taxon>
        <taxon>Coleoptera</taxon>
        <taxon>Polyphaga</taxon>
        <taxon>Cucujiformia</taxon>
        <taxon>Chrysomeloidea</taxon>
        <taxon>Cerambycidae</taxon>
        <taxon>Lamiinae</taxon>
        <taxon>Acanthocinini</taxon>
        <taxon>Exocentrus</taxon>
    </lineage>
</organism>
<feature type="region of interest" description="Disordered" evidence="1">
    <location>
        <begin position="218"/>
        <end position="247"/>
    </location>
</feature>
<reference evidence="2 3" key="1">
    <citation type="journal article" date="2023" name="Insect Mol. Biol.">
        <title>Genome sequencing provides insights into the evolution of gene families encoding plant cell wall-degrading enzymes in longhorned beetles.</title>
        <authorList>
            <person name="Shin N.R."/>
            <person name="Okamura Y."/>
            <person name="Kirsch R."/>
            <person name="Pauchet Y."/>
        </authorList>
    </citation>
    <scope>NUCLEOTIDE SEQUENCE [LARGE SCALE GENOMIC DNA]</scope>
    <source>
        <strain evidence="2">EAD_L_NR</strain>
    </source>
</reference>
<dbReference type="AlphaFoldDB" id="A0AAV8W4K4"/>
<evidence type="ECO:0000256" key="1">
    <source>
        <dbReference type="SAM" id="MobiDB-lite"/>
    </source>
</evidence>